<evidence type="ECO:0000313" key="1">
    <source>
        <dbReference type="EMBL" id="QHT81939.1"/>
    </source>
</evidence>
<sequence>MLTLVLVSGLVLLYLHTYVHFYVHPSNELTTLEDVYRQELTSQIYTKLPILFHAKTIRRDIPLELAEATEKEGYVVYSTLYDPVPLLEPSVKFFPLSKVYLFKDVSGQGTGQGTEQGTEQVPTEQGTQAATRPFIVETNLACRTFYRIHSGKYKVTCIHPKYTDHFNRGVKDPSFIQNHPQMLHLELHQDSILFLPNYWYVLLEPIDPGQIEVLQYSTPLNLLNFAYEQIKDVFKIA</sequence>
<name>A0A6C0HN74_9ZZZZ</name>
<organism evidence="1">
    <name type="scientific">viral metagenome</name>
    <dbReference type="NCBI Taxonomy" id="1070528"/>
    <lineage>
        <taxon>unclassified sequences</taxon>
        <taxon>metagenomes</taxon>
        <taxon>organismal metagenomes</taxon>
    </lineage>
</organism>
<accession>A0A6C0HN74</accession>
<dbReference type="AlphaFoldDB" id="A0A6C0HN74"/>
<reference evidence="1" key="1">
    <citation type="journal article" date="2020" name="Nature">
        <title>Giant virus diversity and host interactions through global metagenomics.</title>
        <authorList>
            <person name="Schulz F."/>
            <person name="Roux S."/>
            <person name="Paez-Espino D."/>
            <person name="Jungbluth S."/>
            <person name="Walsh D.A."/>
            <person name="Denef V.J."/>
            <person name="McMahon K.D."/>
            <person name="Konstantinidis K.T."/>
            <person name="Eloe-Fadrosh E.A."/>
            <person name="Kyrpides N.C."/>
            <person name="Woyke T."/>
        </authorList>
    </citation>
    <scope>NUCLEOTIDE SEQUENCE</scope>
    <source>
        <strain evidence="1">GVMAG-M-3300023184-160</strain>
    </source>
</reference>
<protein>
    <recommendedName>
        <fullName evidence="2">Cupin-like domain-containing protein</fullName>
    </recommendedName>
</protein>
<evidence type="ECO:0008006" key="2">
    <source>
        <dbReference type="Google" id="ProtNLM"/>
    </source>
</evidence>
<dbReference type="EMBL" id="MN739993">
    <property type="protein sequence ID" value="QHT81939.1"/>
    <property type="molecule type" value="Genomic_DNA"/>
</dbReference>
<proteinExistence type="predicted"/>